<reference evidence="2 3" key="1">
    <citation type="journal article" date="2017" name="Infect. Immun.">
        <title>Characterization of the Pathogenicity of Streptococcus intermedius TYG1620 Isolated from a Human Brain Abscess Based on the Complete Genome Sequence with Transcriptome Analysis and Transposon Mutagenesis in a Murine Subcutaneous Abscess Model.</title>
        <authorList>
            <person name="Hasegawa N."/>
            <person name="Sekizuka T."/>
            <person name="Sugi Y."/>
            <person name="Kawakami N."/>
            <person name="Ogasawara Y."/>
            <person name="Kato K."/>
            <person name="Yamashita A."/>
            <person name="Takeuchi F."/>
            <person name="Kuroda M."/>
        </authorList>
    </citation>
    <scope>NUCLEOTIDE SEQUENCE [LARGE SCALE GENOMIC DNA]</scope>
    <source>
        <strain evidence="2 3">TYG1620</strain>
    </source>
</reference>
<evidence type="ECO:0008006" key="4">
    <source>
        <dbReference type="Google" id="ProtNLM"/>
    </source>
</evidence>
<accession>A0AAD1C4S0</accession>
<evidence type="ECO:0000256" key="1">
    <source>
        <dbReference type="SAM" id="Coils"/>
    </source>
</evidence>
<dbReference type="AlphaFoldDB" id="A0AAD1C4S0"/>
<sequence>MENLLQTIEQFLDFSDEKLEELSKKNQAIKLEMIKKEGREHA</sequence>
<evidence type="ECO:0000313" key="2">
    <source>
        <dbReference type="EMBL" id="BAW15997.1"/>
    </source>
</evidence>
<dbReference type="RefSeq" id="WP_096362329.1">
    <property type="nucleotide sequence ID" value="NZ_AP014880.1"/>
</dbReference>
<protein>
    <recommendedName>
        <fullName evidence="4">Extracellular protein</fullName>
    </recommendedName>
</protein>
<dbReference type="EMBL" id="AP014880">
    <property type="protein sequence ID" value="BAW15997.1"/>
    <property type="molecule type" value="Genomic_DNA"/>
</dbReference>
<evidence type="ECO:0000313" key="3">
    <source>
        <dbReference type="Proteomes" id="UP000217792"/>
    </source>
</evidence>
<dbReference type="Proteomes" id="UP000217792">
    <property type="component" value="Chromosome"/>
</dbReference>
<feature type="coiled-coil region" evidence="1">
    <location>
        <begin position="12"/>
        <end position="39"/>
    </location>
</feature>
<keyword evidence="1" id="KW-0175">Coiled coil</keyword>
<dbReference type="InterPro" id="IPR049819">
    <property type="entry name" value="SP_0009-like"/>
</dbReference>
<dbReference type="NCBIfam" id="NF040896">
    <property type="entry name" value="SP_0009_fam"/>
    <property type="match status" value="1"/>
</dbReference>
<gene>
    <name evidence="2" type="ORF">SITYG_00100</name>
</gene>
<organism evidence="2 3">
    <name type="scientific">Streptococcus intermedius</name>
    <dbReference type="NCBI Taxonomy" id="1338"/>
    <lineage>
        <taxon>Bacteria</taxon>
        <taxon>Bacillati</taxon>
        <taxon>Bacillota</taxon>
        <taxon>Bacilli</taxon>
        <taxon>Lactobacillales</taxon>
        <taxon>Streptococcaceae</taxon>
        <taxon>Streptococcus</taxon>
        <taxon>Streptococcus anginosus group</taxon>
    </lineage>
</organism>
<name>A0AAD1C4S0_STRIT</name>
<proteinExistence type="predicted"/>